<dbReference type="PANTHER" id="PTHR48228">
    <property type="entry name" value="SUCCINYL-COA--D-CITRAMALATE COA-TRANSFERASE"/>
    <property type="match status" value="1"/>
</dbReference>
<dbReference type="STRING" id="1841859.GCA_900157385_02898"/>
<dbReference type="PANTHER" id="PTHR48228:SF7">
    <property type="entry name" value="FATTY ACYL-COA TRANSFERASE RV3272-RELATED"/>
    <property type="match status" value="1"/>
</dbReference>
<dbReference type="RefSeq" id="WP_077100031.1">
    <property type="nucleotide sequence ID" value="NZ_LT717700.1"/>
</dbReference>
<evidence type="ECO:0000256" key="1">
    <source>
        <dbReference type="SAM" id="MobiDB-lite"/>
    </source>
</evidence>
<dbReference type="Pfam" id="PF02515">
    <property type="entry name" value="CoA_transf_3"/>
    <property type="match status" value="1"/>
</dbReference>
<name>A0A2U3ND08_9MYCO</name>
<dbReference type="InterPro" id="IPR050509">
    <property type="entry name" value="CoA-transferase_III"/>
</dbReference>
<dbReference type="OrthoDB" id="4909260at2"/>
<dbReference type="Proteomes" id="UP000241595">
    <property type="component" value="Unassembled WGS sequence"/>
</dbReference>
<sequence length="400" mass="40954">MVGVSSASSRWEASWGSSGLASLTGLPDGPPDFSRAHVLARAEEVATAVRRRTGIPVSPAGLLAGRAGLLGLTRRGRVSAGGATRLLPALDGWCAITLSRADDVAAVPALLEADEAAADPWPQLGRWAATRPVSAVTARAALLDIPAAALDEVAAASPQVRHLGFRVHPREPAGLLVADLSSMWAGPLCGQLLARAGATVVKVESPRRPDGTRDGNPAFYDWMNGEKLSYCVDFDGGADELRELLAVADIVIEGSRPAALQRRGLGPDAIAPRAGRIWLRISGYDDLRPAFGDDAAVAGGLVGTAADGPVFCGDAIADPLTGLEAALAVLESLGRGGGELIHVSMSAVAATYAALPTEASVGPYPAPPPQAPPPSAPAPGLGADNDAVRRLVAERRCLSC</sequence>
<evidence type="ECO:0000313" key="2">
    <source>
        <dbReference type="EMBL" id="SPM29408.1"/>
    </source>
</evidence>
<dbReference type="EMBL" id="FTRV01000012">
    <property type="protein sequence ID" value="SPM29408.1"/>
    <property type="molecule type" value="Genomic_DNA"/>
</dbReference>
<feature type="region of interest" description="Disordered" evidence="1">
    <location>
        <begin position="361"/>
        <end position="385"/>
    </location>
</feature>
<dbReference type="AlphaFoldDB" id="A0A2U3ND08"/>
<dbReference type="InterPro" id="IPR023606">
    <property type="entry name" value="CoA-Trfase_III_dom_1_sf"/>
</dbReference>
<gene>
    <name evidence="2" type="ORF">MTAB308_2900</name>
</gene>
<dbReference type="Gene3D" id="3.40.50.10540">
    <property type="entry name" value="Crotonobetainyl-coa:carnitine coa-transferase, domain 1"/>
    <property type="match status" value="1"/>
</dbReference>
<protein>
    <submittedName>
        <fullName evidence="2">Putative acyl-CoA transferase/carnitine dehydratase</fullName>
    </submittedName>
</protein>
<keyword evidence="2" id="KW-0808">Transferase</keyword>
<feature type="compositionally biased region" description="Pro residues" evidence="1">
    <location>
        <begin position="364"/>
        <end position="377"/>
    </location>
</feature>
<dbReference type="GO" id="GO:0016740">
    <property type="term" value="F:transferase activity"/>
    <property type="evidence" value="ECO:0007669"/>
    <property type="project" value="UniProtKB-KW"/>
</dbReference>
<dbReference type="SUPFAM" id="SSF89796">
    <property type="entry name" value="CoA-transferase family III (CaiB/BaiF)"/>
    <property type="match status" value="2"/>
</dbReference>
<evidence type="ECO:0000313" key="3">
    <source>
        <dbReference type="Proteomes" id="UP000241595"/>
    </source>
</evidence>
<organism evidence="2 3">
    <name type="scientific">Mycobacterium terramassiliense</name>
    <dbReference type="NCBI Taxonomy" id="1841859"/>
    <lineage>
        <taxon>Bacteria</taxon>
        <taxon>Bacillati</taxon>
        <taxon>Actinomycetota</taxon>
        <taxon>Actinomycetes</taxon>
        <taxon>Mycobacteriales</taxon>
        <taxon>Mycobacteriaceae</taxon>
        <taxon>Mycobacterium</taxon>
    </lineage>
</organism>
<keyword evidence="3" id="KW-1185">Reference proteome</keyword>
<dbReference type="InterPro" id="IPR003673">
    <property type="entry name" value="CoA-Trfase_fam_III"/>
</dbReference>
<proteinExistence type="predicted"/>
<reference evidence="2 3" key="1">
    <citation type="submission" date="2017-01" db="EMBL/GenBank/DDBJ databases">
        <authorList>
            <consortium name="Urmite Genomes"/>
        </authorList>
    </citation>
    <scope>NUCLEOTIDE SEQUENCE [LARGE SCALE GENOMIC DNA]</scope>
    <source>
        <strain evidence="2 3">AB308</strain>
    </source>
</reference>
<accession>A0A2U3ND08</accession>